<evidence type="ECO:0000259" key="1">
    <source>
        <dbReference type="PROSITE" id="PS50838"/>
    </source>
</evidence>
<keyword evidence="3" id="KW-1185">Reference proteome</keyword>
<organism evidence="2 3">
    <name type="scientific">Prolemur simus</name>
    <name type="common">Greater bamboo lemur</name>
    <name type="synonym">Hapalemur simus</name>
    <dbReference type="NCBI Taxonomy" id="1328070"/>
    <lineage>
        <taxon>Eukaryota</taxon>
        <taxon>Metazoa</taxon>
        <taxon>Chordata</taxon>
        <taxon>Craniata</taxon>
        <taxon>Vertebrata</taxon>
        <taxon>Euteleostomi</taxon>
        <taxon>Mammalia</taxon>
        <taxon>Eutheria</taxon>
        <taxon>Euarchontoglires</taxon>
        <taxon>Primates</taxon>
        <taxon>Strepsirrhini</taxon>
        <taxon>Lemuriformes</taxon>
        <taxon>Lemuridae</taxon>
        <taxon>Prolemur</taxon>
    </lineage>
</organism>
<dbReference type="InterPro" id="IPR002190">
    <property type="entry name" value="MHD_dom"/>
</dbReference>
<dbReference type="GO" id="GO:0005634">
    <property type="term" value="C:nucleus"/>
    <property type="evidence" value="ECO:0007669"/>
    <property type="project" value="TreeGrafter"/>
</dbReference>
<protein>
    <recommendedName>
        <fullName evidence="1">MAGE domain-containing protein</fullName>
    </recommendedName>
</protein>
<dbReference type="InterPro" id="IPR041899">
    <property type="entry name" value="MAGE_WH2"/>
</dbReference>
<sequence>MNVLGMIFMEGNSATEEDVWKYLHMMRIYPGKKHRLYGEPRKLITQDMVRLKYLEYRQIPDSDPARYEFLWGPKAHAETSKMKVLEFLAKIGNTEPTAYPILYEEALEKERERECTHTHALVPLPLKGMLMPTWGPHPDNIH</sequence>
<name>A0A8C9DSP7_PROSS</name>
<dbReference type="Ensembl" id="ENSPSMT00000035455.1">
    <property type="protein sequence ID" value="ENSPSMP00000030725.1"/>
    <property type="gene ID" value="ENSPSMG00000021335.1"/>
</dbReference>
<dbReference type="AlphaFoldDB" id="A0A8C9DSP7"/>
<dbReference type="GO" id="GO:0000122">
    <property type="term" value="P:negative regulation of transcription by RNA polymerase II"/>
    <property type="evidence" value="ECO:0007669"/>
    <property type="project" value="TreeGrafter"/>
</dbReference>
<proteinExistence type="predicted"/>
<dbReference type="PANTHER" id="PTHR11736:SF35">
    <property type="entry name" value="MELANOMA-ASSOCIATED ANTIGEN B5"/>
    <property type="match status" value="1"/>
</dbReference>
<dbReference type="Gene3D" id="1.10.10.1210">
    <property type="entry name" value="MAGE homology domain, winged helix WH2 motif"/>
    <property type="match status" value="1"/>
</dbReference>
<accession>A0A8C9DSP7</accession>
<evidence type="ECO:0000313" key="2">
    <source>
        <dbReference type="Ensembl" id="ENSPSMP00000030725.1"/>
    </source>
</evidence>
<dbReference type="SMART" id="SM01373">
    <property type="entry name" value="MAGE"/>
    <property type="match status" value="1"/>
</dbReference>
<dbReference type="PANTHER" id="PTHR11736">
    <property type="entry name" value="MELANOMA-ASSOCIATED ANTIGEN MAGE ANTIGEN"/>
    <property type="match status" value="1"/>
</dbReference>
<dbReference type="FunFam" id="1.10.10.1210:FF:000001">
    <property type="entry name" value="melanoma-associated antigen D1"/>
    <property type="match status" value="1"/>
</dbReference>
<dbReference type="PROSITE" id="PS50838">
    <property type="entry name" value="MAGE"/>
    <property type="match status" value="1"/>
</dbReference>
<evidence type="ECO:0000313" key="3">
    <source>
        <dbReference type="Proteomes" id="UP000694414"/>
    </source>
</evidence>
<dbReference type="Proteomes" id="UP000694414">
    <property type="component" value="Unplaced"/>
</dbReference>
<dbReference type="InterPro" id="IPR037445">
    <property type="entry name" value="MAGE"/>
</dbReference>
<reference evidence="2" key="2">
    <citation type="submission" date="2025-09" db="UniProtKB">
        <authorList>
            <consortium name="Ensembl"/>
        </authorList>
    </citation>
    <scope>IDENTIFICATION</scope>
</reference>
<dbReference type="GeneTree" id="ENSGT00940000163033"/>
<feature type="domain" description="MAGE" evidence="1">
    <location>
        <begin position="1"/>
        <end position="106"/>
    </location>
</feature>
<dbReference type="Pfam" id="PF01454">
    <property type="entry name" value="MAGE"/>
    <property type="match status" value="1"/>
</dbReference>
<reference evidence="2" key="1">
    <citation type="submission" date="2025-08" db="UniProtKB">
        <authorList>
            <consortium name="Ensembl"/>
        </authorList>
    </citation>
    <scope>IDENTIFICATION</scope>
</reference>